<protein>
    <recommendedName>
        <fullName evidence="3">Reverse transcriptase zinc-binding domain-containing protein</fullName>
    </recommendedName>
</protein>
<dbReference type="Proteomes" id="UP001172457">
    <property type="component" value="Chromosome 6"/>
</dbReference>
<organism evidence="1 2">
    <name type="scientific">Centaurea solstitialis</name>
    <name type="common">yellow star-thistle</name>
    <dbReference type="NCBI Taxonomy" id="347529"/>
    <lineage>
        <taxon>Eukaryota</taxon>
        <taxon>Viridiplantae</taxon>
        <taxon>Streptophyta</taxon>
        <taxon>Embryophyta</taxon>
        <taxon>Tracheophyta</taxon>
        <taxon>Spermatophyta</taxon>
        <taxon>Magnoliopsida</taxon>
        <taxon>eudicotyledons</taxon>
        <taxon>Gunneridae</taxon>
        <taxon>Pentapetalae</taxon>
        <taxon>asterids</taxon>
        <taxon>campanulids</taxon>
        <taxon>Asterales</taxon>
        <taxon>Asteraceae</taxon>
        <taxon>Carduoideae</taxon>
        <taxon>Cardueae</taxon>
        <taxon>Centaureinae</taxon>
        <taxon>Centaurea</taxon>
    </lineage>
</organism>
<sequence length="161" mass="18651">MSNLLMESQGTNGNGDTCRFWSPLIPLKINIFMWRFLNNGLNPFQSIEKRYSSPIASLYLLRQSCGFSGSLFLYLLRGKQSVEENMGLDGFKFITVLFAVAIWMIWKWKNSILFAKGEDCAKKKSDDPFPAIQILSKLWINNRRPNLHINWDNWCTLPHNA</sequence>
<evidence type="ECO:0000313" key="2">
    <source>
        <dbReference type="Proteomes" id="UP001172457"/>
    </source>
</evidence>
<name>A0AA38SVJ2_9ASTR</name>
<reference evidence="1" key="1">
    <citation type="submission" date="2023-03" db="EMBL/GenBank/DDBJ databases">
        <title>Chromosome-scale reference genome and RAD-based genetic map of yellow starthistle (Centaurea solstitialis) reveal putative structural variation and QTLs associated with invader traits.</title>
        <authorList>
            <person name="Reatini B."/>
            <person name="Cang F.A."/>
            <person name="Jiang Q."/>
            <person name="Mckibben M.T.W."/>
            <person name="Barker M.S."/>
            <person name="Rieseberg L.H."/>
            <person name="Dlugosch K.M."/>
        </authorList>
    </citation>
    <scope>NUCLEOTIDE SEQUENCE</scope>
    <source>
        <strain evidence="1">CAN-66</strain>
        <tissue evidence="1">Leaf</tissue>
    </source>
</reference>
<gene>
    <name evidence="1" type="ORF">OSB04_023213</name>
</gene>
<proteinExistence type="predicted"/>
<comment type="caution">
    <text evidence="1">The sequence shown here is derived from an EMBL/GenBank/DDBJ whole genome shotgun (WGS) entry which is preliminary data.</text>
</comment>
<keyword evidence="2" id="KW-1185">Reference proteome</keyword>
<evidence type="ECO:0000313" key="1">
    <source>
        <dbReference type="EMBL" id="KAJ9543506.1"/>
    </source>
</evidence>
<evidence type="ECO:0008006" key="3">
    <source>
        <dbReference type="Google" id="ProtNLM"/>
    </source>
</evidence>
<dbReference type="AlphaFoldDB" id="A0AA38SVJ2"/>
<accession>A0AA38SVJ2</accession>
<dbReference type="EMBL" id="JARYMX010000006">
    <property type="protein sequence ID" value="KAJ9543506.1"/>
    <property type="molecule type" value="Genomic_DNA"/>
</dbReference>